<reference evidence="1" key="1">
    <citation type="submission" date="2024-02" db="EMBL/GenBank/DDBJ databases">
        <title>Metagenome Assembled Genome of Zalaria obscura JY119.</title>
        <authorList>
            <person name="Vighnesh L."/>
            <person name="Jagadeeshwari U."/>
            <person name="Venkata Ramana C."/>
            <person name="Sasikala C."/>
        </authorList>
    </citation>
    <scope>NUCLEOTIDE SEQUENCE</scope>
    <source>
        <strain evidence="1">JY119</strain>
    </source>
</reference>
<gene>
    <name evidence="1" type="ORF">M8818_005552</name>
</gene>
<dbReference type="EMBL" id="JAMKPW020000033">
    <property type="protein sequence ID" value="KAK8202027.1"/>
    <property type="molecule type" value="Genomic_DNA"/>
</dbReference>
<proteinExistence type="predicted"/>
<keyword evidence="2" id="KW-1185">Reference proteome</keyword>
<sequence length="584" mass="65011">MAEENALENAPAQSIPERPKEAAQAGAQPAAEGEKGPSKAALKKAAKEKEKAEKAAKRKAEEEAKKKADEANDVSREDYGELPMLGSNDYLPSNVPRVRLAQIAEQYSETTPMDEAGGPEIKFRATVENARVQSAKLAFLVFKQSSETIQAVVAASETLSRQMVKFCGGIPTESTVLVTGIVKKPKEAIKSCTIGHLEVHIKKLYIESRAEVLPMQVADGERPLPAEGEEQPEEGGPIVTLNTRLTHRVIDLRGKHNRAIFRIKDGVVSLFQEYLRSQGFVGIQTPKLLGAPSEGGSNVFEVKYFNSKAYLAQSPQLYKQMLISAGYERVMEVCPIFRAENSNTARHLTEFTGLDLEMEFEEDYHEVVKVLEDLMLYIFNGLKTKYKKETELIRSVYNVEEFKLPEAGAVPRIPWTEGIQMLRDDGLEIGDYDDLSTPDEKRLGALVLKKYGTDFYVLDKFPLAIRPFYTMPAHDSPAHSKEPVADPNAGYSNSYDFFMRGQEILSGAQRIHNAEFLCKRMREHVTPVDPNSDGLRDYVNSFRYGCPPHAGGGIGLERIVMLYLGLPNIRLASLFPRDPGRLVP</sequence>
<accession>A0ACC3S8U2</accession>
<comment type="caution">
    <text evidence="1">The sequence shown here is derived from an EMBL/GenBank/DDBJ whole genome shotgun (WGS) entry which is preliminary data.</text>
</comment>
<protein>
    <submittedName>
        <fullName evidence="1">Uncharacterized protein</fullName>
    </submittedName>
</protein>
<evidence type="ECO:0000313" key="2">
    <source>
        <dbReference type="Proteomes" id="UP001320706"/>
    </source>
</evidence>
<dbReference type="Proteomes" id="UP001320706">
    <property type="component" value="Unassembled WGS sequence"/>
</dbReference>
<organism evidence="1 2">
    <name type="scientific">Zalaria obscura</name>
    <dbReference type="NCBI Taxonomy" id="2024903"/>
    <lineage>
        <taxon>Eukaryota</taxon>
        <taxon>Fungi</taxon>
        <taxon>Dikarya</taxon>
        <taxon>Ascomycota</taxon>
        <taxon>Pezizomycotina</taxon>
        <taxon>Dothideomycetes</taxon>
        <taxon>Dothideomycetidae</taxon>
        <taxon>Dothideales</taxon>
        <taxon>Zalariaceae</taxon>
        <taxon>Zalaria</taxon>
    </lineage>
</organism>
<name>A0ACC3S8U2_9PEZI</name>
<evidence type="ECO:0000313" key="1">
    <source>
        <dbReference type="EMBL" id="KAK8202027.1"/>
    </source>
</evidence>